<feature type="region of interest" description="Disordered" evidence="1">
    <location>
        <begin position="364"/>
        <end position="489"/>
    </location>
</feature>
<gene>
    <name evidence="3" type="ORF">OGAPHI_002298</name>
</gene>
<reference evidence="3" key="2">
    <citation type="submission" date="2021-01" db="EMBL/GenBank/DDBJ databases">
        <authorList>
            <person name="Schikora-Tamarit M.A."/>
        </authorList>
    </citation>
    <scope>NUCLEOTIDE SEQUENCE</scope>
    <source>
        <strain evidence="3">CBS6075</strain>
    </source>
</reference>
<evidence type="ECO:0000256" key="1">
    <source>
        <dbReference type="SAM" id="MobiDB-lite"/>
    </source>
</evidence>
<feature type="compositionally biased region" description="Polar residues" evidence="1">
    <location>
        <begin position="12"/>
        <end position="39"/>
    </location>
</feature>
<keyword evidence="4" id="KW-1185">Reference proteome</keyword>
<dbReference type="RefSeq" id="XP_046062958.1">
    <property type="nucleotide sequence ID" value="XM_046203154.1"/>
</dbReference>
<dbReference type="AlphaFoldDB" id="A0A9P8PBQ2"/>
<protein>
    <recommendedName>
        <fullName evidence="2">Hpc2-related domain-containing protein</fullName>
    </recommendedName>
</protein>
<feature type="compositionally biased region" description="Polar residues" evidence="1">
    <location>
        <begin position="48"/>
        <end position="60"/>
    </location>
</feature>
<feature type="compositionally biased region" description="Polar residues" evidence="1">
    <location>
        <begin position="95"/>
        <end position="106"/>
    </location>
</feature>
<feature type="compositionally biased region" description="Polar residues" evidence="1">
    <location>
        <begin position="369"/>
        <end position="384"/>
    </location>
</feature>
<feature type="region of interest" description="Disordered" evidence="1">
    <location>
        <begin position="95"/>
        <end position="196"/>
    </location>
</feature>
<feature type="region of interest" description="Disordered" evidence="1">
    <location>
        <begin position="272"/>
        <end position="294"/>
    </location>
</feature>
<accession>A0A9P8PBQ2</accession>
<sequence>MPDQPEKLLASNVVSGEQSNAGVESPNMNTGSSVGSSRAVTPLRTPPVGQSRTVNRMSLSSMINMDAGEVSASPLDHSEKQTSELIVGGFLPGVQTSASLANSNTDLKTDLDQNKISAKPKGKPAESDRKEITRTNKSKSTKNKPNDPMKNEDKSPKKKSISRIDNAPSARDSSSSSTSQKQEERKIAPRQMDSLPQPVILDVTGDNQSQPGPDSSSLIVALHVPLVPQGSLPGDSQAIFNVMRLCEDKYGFDVMHPNGKIAIDAMDVDEDIAEDENPDPNEEESAEVEEEDDITRRLGMKFKVGMTDEEKEEMILKEIHRKKMESNKRIGKYDLLDPFIDDEELLFEEQTKTNKDGFYVYYGPVADDTNPNTNKRKVASNSGATAKKKKSVPSSGASTKKTDSSLLKIAPKPAVLTNDSSVQSAESASHTKTSSSAETAIDTEEQRGSKALAAVKTPSLEEKTIGTSEELPPNQDKNRIIVGALPPLP</sequence>
<feature type="compositionally biased region" description="Polar residues" evidence="1">
    <location>
        <begin position="417"/>
        <end position="438"/>
    </location>
</feature>
<evidence type="ECO:0000259" key="2">
    <source>
        <dbReference type="Pfam" id="PF08729"/>
    </source>
</evidence>
<feature type="region of interest" description="Disordered" evidence="1">
    <location>
        <begin position="1"/>
        <end position="60"/>
    </location>
</feature>
<feature type="domain" description="Hpc2-related" evidence="2">
    <location>
        <begin position="323"/>
        <end position="364"/>
    </location>
</feature>
<dbReference type="EMBL" id="JAEUBE010000158">
    <property type="protein sequence ID" value="KAH3668544.1"/>
    <property type="molecule type" value="Genomic_DNA"/>
</dbReference>
<dbReference type="OrthoDB" id="5576775at2759"/>
<dbReference type="Proteomes" id="UP000769157">
    <property type="component" value="Unassembled WGS sequence"/>
</dbReference>
<feature type="compositionally biased region" description="Acidic residues" evidence="1">
    <location>
        <begin position="272"/>
        <end position="293"/>
    </location>
</feature>
<feature type="compositionally biased region" description="Basic and acidic residues" evidence="1">
    <location>
        <begin position="123"/>
        <end position="134"/>
    </location>
</feature>
<feature type="compositionally biased region" description="Basic and acidic residues" evidence="1">
    <location>
        <begin position="144"/>
        <end position="155"/>
    </location>
</feature>
<dbReference type="GeneID" id="70234265"/>
<reference evidence="3" key="1">
    <citation type="journal article" date="2021" name="Open Biol.">
        <title>Shared evolutionary footprints suggest mitochondrial oxidative damage underlies multiple complex I losses in fungi.</title>
        <authorList>
            <person name="Schikora-Tamarit M.A."/>
            <person name="Marcet-Houben M."/>
            <person name="Nosek J."/>
            <person name="Gabaldon T."/>
        </authorList>
    </citation>
    <scope>NUCLEOTIDE SEQUENCE</scope>
    <source>
        <strain evidence="3">CBS6075</strain>
    </source>
</reference>
<dbReference type="InterPro" id="IPR014840">
    <property type="entry name" value="HRD"/>
</dbReference>
<proteinExistence type="predicted"/>
<evidence type="ECO:0000313" key="4">
    <source>
        <dbReference type="Proteomes" id="UP000769157"/>
    </source>
</evidence>
<dbReference type="Pfam" id="PF08729">
    <property type="entry name" value="HUN"/>
    <property type="match status" value="1"/>
</dbReference>
<organism evidence="3 4">
    <name type="scientific">Ogataea philodendri</name>
    <dbReference type="NCBI Taxonomy" id="1378263"/>
    <lineage>
        <taxon>Eukaryota</taxon>
        <taxon>Fungi</taxon>
        <taxon>Dikarya</taxon>
        <taxon>Ascomycota</taxon>
        <taxon>Saccharomycotina</taxon>
        <taxon>Pichiomycetes</taxon>
        <taxon>Pichiales</taxon>
        <taxon>Pichiaceae</taxon>
        <taxon>Ogataea</taxon>
    </lineage>
</organism>
<comment type="caution">
    <text evidence="3">The sequence shown here is derived from an EMBL/GenBank/DDBJ whole genome shotgun (WGS) entry which is preliminary data.</text>
</comment>
<name>A0A9P8PBQ2_9ASCO</name>
<evidence type="ECO:0000313" key="3">
    <source>
        <dbReference type="EMBL" id="KAH3668544.1"/>
    </source>
</evidence>